<evidence type="ECO:0000256" key="1">
    <source>
        <dbReference type="SAM" id="Phobius"/>
    </source>
</evidence>
<reference evidence="2" key="1">
    <citation type="journal article" date="2014" name="Front. Microbiol.">
        <title>High frequency of phylogenetically diverse reductive dehalogenase-homologous genes in deep subseafloor sedimentary metagenomes.</title>
        <authorList>
            <person name="Kawai M."/>
            <person name="Futagami T."/>
            <person name="Toyoda A."/>
            <person name="Takaki Y."/>
            <person name="Nishi S."/>
            <person name="Hori S."/>
            <person name="Arai W."/>
            <person name="Tsubouchi T."/>
            <person name="Morono Y."/>
            <person name="Uchiyama I."/>
            <person name="Ito T."/>
            <person name="Fujiyama A."/>
            <person name="Inagaki F."/>
            <person name="Takami H."/>
        </authorList>
    </citation>
    <scope>NUCLEOTIDE SEQUENCE</scope>
    <source>
        <strain evidence="2">Expedition CK06-06</strain>
    </source>
</reference>
<gene>
    <name evidence="2" type="ORF">S03H2_72149</name>
</gene>
<dbReference type="EMBL" id="BARU01048620">
    <property type="protein sequence ID" value="GAH97869.1"/>
    <property type="molecule type" value="Genomic_DNA"/>
</dbReference>
<feature type="transmembrane region" description="Helical" evidence="1">
    <location>
        <begin position="23"/>
        <end position="43"/>
    </location>
</feature>
<feature type="non-terminal residue" evidence="2">
    <location>
        <position position="1"/>
    </location>
</feature>
<protein>
    <submittedName>
        <fullName evidence="2">Uncharacterized protein</fullName>
    </submittedName>
</protein>
<dbReference type="AlphaFoldDB" id="X1L608"/>
<accession>X1L608</accession>
<sequence length="69" mass="7716">FVFVILGASITYLGGFISSYQRILQRVGGGLIILFGLYLTGLLKIKPLQYEKRIHLKAKPTNLFGSFLI</sequence>
<name>X1L608_9ZZZZ</name>
<keyword evidence="1" id="KW-1133">Transmembrane helix</keyword>
<evidence type="ECO:0000313" key="2">
    <source>
        <dbReference type="EMBL" id="GAH97869.1"/>
    </source>
</evidence>
<feature type="non-terminal residue" evidence="2">
    <location>
        <position position="69"/>
    </location>
</feature>
<keyword evidence="1" id="KW-0472">Membrane</keyword>
<organism evidence="2">
    <name type="scientific">marine sediment metagenome</name>
    <dbReference type="NCBI Taxonomy" id="412755"/>
    <lineage>
        <taxon>unclassified sequences</taxon>
        <taxon>metagenomes</taxon>
        <taxon>ecological metagenomes</taxon>
    </lineage>
</organism>
<comment type="caution">
    <text evidence="2">The sequence shown here is derived from an EMBL/GenBank/DDBJ whole genome shotgun (WGS) entry which is preliminary data.</text>
</comment>
<keyword evidence="1" id="KW-0812">Transmembrane</keyword>
<proteinExistence type="predicted"/>